<reference evidence="2" key="1">
    <citation type="submission" date="2021-10" db="EMBL/GenBank/DDBJ databases">
        <title>Collection of gut derived symbiotic bacterial strains cultured from healthy donors.</title>
        <authorList>
            <person name="Lin H."/>
            <person name="Littmann E."/>
            <person name="Kohout C."/>
            <person name="Pamer E.G."/>
        </authorList>
    </citation>
    <scope>NUCLEOTIDE SEQUENCE</scope>
    <source>
        <strain evidence="2">DFI.9.42</strain>
    </source>
</reference>
<organism evidence="2 3">
    <name type="scientific">Agathobacter rectalis</name>
    <dbReference type="NCBI Taxonomy" id="39491"/>
    <lineage>
        <taxon>Bacteria</taxon>
        <taxon>Bacillati</taxon>
        <taxon>Bacillota</taxon>
        <taxon>Clostridia</taxon>
        <taxon>Lachnospirales</taxon>
        <taxon>Lachnospiraceae</taxon>
        <taxon>Agathobacter</taxon>
    </lineage>
</organism>
<evidence type="ECO:0000259" key="1">
    <source>
        <dbReference type="Pfam" id="PF06283"/>
    </source>
</evidence>
<dbReference type="Proteomes" id="UP001197684">
    <property type="component" value="Unassembled WGS sequence"/>
</dbReference>
<dbReference type="SUPFAM" id="SSF52317">
    <property type="entry name" value="Class I glutamine amidotransferase-like"/>
    <property type="match status" value="1"/>
</dbReference>
<name>A0AAW4UA32_9FIRM</name>
<dbReference type="InterPro" id="IPR029010">
    <property type="entry name" value="ThuA-like"/>
</dbReference>
<dbReference type="RefSeq" id="WP_306779882.1">
    <property type="nucleotide sequence ID" value="NZ_DAWEFX010000007.1"/>
</dbReference>
<evidence type="ECO:0000313" key="3">
    <source>
        <dbReference type="Proteomes" id="UP001197684"/>
    </source>
</evidence>
<dbReference type="AlphaFoldDB" id="A0AAW4UA32"/>
<dbReference type="EMBL" id="JAJCJK010000003">
    <property type="protein sequence ID" value="MCB6937437.1"/>
    <property type="molecule type" value="Genomic_DNA"/>
</dbReference>
<sequence length="269" mass="31154">MIRVTVWYEYVQEAGEFNEEFLPKDMSVEEKARLKKRVADVAAKIKEVYPKGVMGTVAEHLESCEDMQVTSVRMNMPEYGLPDNLLNHTDVLIWWAHVAHDRIPDCLVEKIKDRVLKGMGFIPLHSAHPSKPMKALLGTSGSLKWREGDFCRVWNTNPTHPIAQGIPESFELEEEEMYGEFFDIPKPDDVVFLSWYRGGEVFRSGCTWQRGYGKIFYFQPGHETNPSYHNPYVLKVIENAVRWAAPVMWRENLECPNIVESPESKYLKK</sequence>
<evidence type="ECO:0000313" key="2">
    <source>
        <dbReference type="EMBL" id="MCB6937437.1"/>
    </source>
</evidence>
<gene>
    <name evidence="2" type="ORF">LIZ56_03295</name>
</gene>
<proteinExistence type="predicted"/>
<accession>A0AAW4UA32</accession>
<comment type="caution">
    <text evidence="2">The sequence shown here is derived from an EMBL/GenBank/DDBJ whole genome shotgun (WGS) entry which is preliminary data.</text>
</comment>
<protein>
    <submittedName>
        <fullName evidence="2">ThuA domain-containing protein</fullName>
    </submittedName>
</protein>
<dbReference type="InterPro" id="IPR029062">
    <property type="entry name" value="Class_I_gatase-like"/>
</dbReference>
<dbReference type="Gene3D" id="3.40.50.880">
    <property type="match status" value="1"/>
</dbReference>
<feature type="domain" description="ThuA-like" evidence="1">
    <location>
        <begin position="67"/>
        <end position="244"/>
    </location>
</feature>
<dbReference type="Pfam" id="PF06283">
    <property type="entry name" value="ThuA"/>
    <property type="match status" value="1"/>
</dbReference>